<accession>A0A0A8Z394</accession>
<evidence type="ECO:0000256" key="1">
    <source>
        <dbReference type="SAM" id="MobiDB-lite"/>
    </source>
</evidence>
<reference evidence="2" key="2">
    <citation type="journal article" date="2015" name="Data Brief">
        <title>Shoot transcriptome of the giant reed, Arundo donax.</title>
        <authorList>
            <person name="Barrero R.A."/>
            <person name="Guerrero F.D."/>
            <person name="Moolhuijzen P."/>
            <person name="Goolsby J.A."/>
            <person name="Tidwell J."/>
            <person name="Bellgard S.E."/>
            <person name="Bellgard M.I."/>
        </authorList>
    </citation>
    <scope>NUCLEOTIDE SEQUENCE</scope>
    <source>
        <tissue evidence="2">Shoot tissue taken approximately 20 cm above the soil surface</tissue>
    </source>
</reference>
<protein>
    <submittedName>
        <fullName evidence="2">Uncharacterized protein</fullName>
    </submittedName>
</protein>
<dbReference type="AlphaFoldDB" id="A0A0A8Z394"/>
<sequence>MTVKRLRTVEGMNGVPSRLSPTV</sequence>
<feature type="region of interest" description="Disordered" evidence="1">
    <location>
        <begin position="1"/>
        <end position="23"/>
    </location>
</feature>
<proteinExistence type="predicted"/>
<dbReference type="EMBL" id="GBRH01266680">
    <property type="protein sequence ID" value="JAD31215.1"/>
    <property type="molecule type" value="Transcribed_RNA"/>
</dbReference>
<reference evidence="2" key="1">
    <citation type="submission" date="2014-09" db="EMBL/GenBank/DDBJ databases">
        <authorList>
            <person name="Magalhaes I.L.F."/>
            <person name="Oliveira U."/>
            <person name="Santos F.R."/>
            <person name="Vidigal T.H.D.A."/>
            <person name="Brescovit A.D."/>
            <person name="Santos A.J."/>
        </authorList>
    </citation>
    <scope>NUCLEOTIDE SEQUENCE</scope>
    <source>
        <tissue evidence="2">Shoot tissue taken approximately 20 cm above the soil surface</tissue>
    </source>
</reference>
<organism evidence="2">
    <name type="scientific">Arundo donax</name>
    <name type="common">Giant reed</name>
    <name type="synonym">Donax arundinaceus</name>
    <dbReference type="NCBI Taxonomy" id="35708"/>
    <lineage>
        <taxon>Eukaryota</taxon>
        <taxon>Viridiplantae</taxon>
        <taxon>Streptophyta</taxon>
        <taxon>Embryophyta</taxon>
        <taxon>Tracheophyta</taxon>
        <taxon>Spermatophyta</taxon>
        <taxon>Magnoliopsida</taxon>
        <taxon>Liliopsida</taxon>
        <taxon>Poales</taxon>
        <taxon>Poaceae</taxon>
        <taxon>PACMAD clade</taxon>
        <taxon>Arundinoideae</taxon>
        <taxon>Arundineae</taxon>
        <taxon>Arundo</taxon>
    </lineage>
</organism>
<evidence type="ECO:0000313" key="2">
    <source>
        <dbReference type="EMBL" id="JAD31215.1"/>
    </source>
</evidence>
<name>A0A0A8Z394_ARUDO</name>